<dbReference type="Proteomes" id="UP000315750">
    <property type="component" value="Chromosome"/>
</dbReference>
<gene>
    <name evidence="1" type="ORF">Pan181_09830</name>
</gene>
<evidence type="ECO:0000313" key="2">
    <source>
        <dbReference type="Proteomes" id="UP000315750"/>
    </source>
</evidence>
<accession>A0A518AJB0</accession>
<reference evidence="1 2" key="1">
    <citation type="submission" date="2019-02" db="EMBL/GenBank/DDBJ databases">
        <title>Deep-cultivation of Planctomycetes and their phenomic and genomic characterization uncovers novel biology.</title>
        <authorList>
            <person name="Wiegand S."/>
            <person name="Jogler M."/>
            <person name="Boedeker C."/>
            <person name="Pinto D."/>
            <person name="Vollmers J."/>
            <person name="Rivas-Marin E."/>
            <person name="Kohn T."/>
            <person name="Peeters S.H."/>
            <person name="Heuer A."/>
            <person name="Rast P."/>
            <person name="Oberbeckmann S."/>
            <person name="Bunk B."/>
            <person name="Jeske O."/>
            <person name="Meyerdierks A."/>
            <person name="Storesund J.E."/>
            <person name="Kallscheuer N."/>
            <person name="Luecker S."/>
            <person name="Lage O.M."/>
            <person name="Pohl T."/>
            <person name="Merkel B.J."/>
            <person name="Hornburger P."/>
            <person name="Mueller R.-W."/>
            <person name="Bruemmer F."/>
            <person name="Labrenz M."/>
            <person name="Spormann A.M."/>
            <person name="Op den Camp H."/>
            <person name="Overmann J."/>
            <person name="Amann R."/>
            <person name="Jetten M.S.M."/>
            <person name="Mascher T."/>
            <person name="Medema M.H."/>
            <person name="Devos D.P."/>
            <person name="Kaster A.-K."/>
            <person name="Ovreas L."/>
            <person name="Rohde M."/>
            <person name="Galperin M.Y."/>
            <person name="Jogler C."/>
        </authorList>
    </citation>
    <scope>NUCLEOTIDE SEQUENCE [LARGE SCALE GENOMIC DNA]</scope>
    <source>
        <strain evidence="1 2">Pan181</strain>
    </source>
</reference>
<sequence>MQDYFILFGEVDGWPSKQDMAEILRDADLRIYVGQYSIRILACEHFVFQEYGRDLGDPSIDADAESLKRMLADGMLVSDALADADIRHRFEIYCANQEQVGYLHHRWPEGDSAL</sequence>
<protein>
    <submittedName>
        <fullName evidence="1">Uncharacterized protein</fullName>
    </submittedName>
</protein>
<dbReference type="AlphaFoldDB" id="A0A518AJB0"/>
<organism evidence="1 2">
    <name type="scientific">Aeoliella mucimassa</name>
    <dbReference type="NCBI Taxonomy" id="2527972"/>
    <lineage>
        <taxon>Bacteria</taxon>
        <taxon>Pseudomonadati</taxon>
        <taxon>Planctomycetota</taxon>
        <taxon>Planctomycetia</taxon>
        <taxon>Pirellulales</taxon>
        <taxon>Lacipirellulaceae</taxon>
        <taxon>Aeoliella</taxon>
    </lineage>
</organism>
<dbReference type="KEGG" id="amuc:Pan181_09830"/>
<dbReference type="RefSeq" id="WP_231943748.1">
    <property type="nucleotide sequence ID" value="NZ_CP036278.1"/>
</dbReference>
<evidence type="ECO:0000313" key="1">
    <source>
        <dbReference type="EMBL" id="QDU54800.1"/>
    </source>
</evidence>
<keyword evidence="2" id="KW-1185">Reference proteome</keyword>
<proteinExistence type="predicted"/>
<dbReference type="EMBL" id="CP036278">
    <property type="protein sequence ID" value="QDU54800.1"/>
    <property type="molecule type" value="Genomic_DNA"/>
</dbReference>
<name>A0A518AJB0_9BACT</name>